<dbReference type="EMBL" id="JBHUFL010000002">
    <property type="protein sequence ID" value="MFD1834214.1"/>
    <property type="molecule type" value="Genomic_DNA"/>
</dbReference>
<dbReference type="Proteomes" id="UP001597280">
    <property type="component" value="Unassembled WGS sequence"/>
</dbReference>
<keyword evidence="2" id="KW-1185">Reference proteome</keyword>
<protein>
    <submittedName>
        <fullName evidence="1">Uncharacterized protein</fullName>
    </submittedName>
</protein>
<name>A0ABW4PVA6_9MICO</name>
<comment type="caution">
    <text evidence="1">The sequence shown here is derived from an EMBL/GenBank/DDBJ whole genome shotgun (WGS) entry which is preliminary data.</text>
</comment>
<accession>A0ABW4PVA6</accession>
<proteinExistence type="predicted"/>
<organism evidence="1 2">
    <name type="scientific">Brachybacterium rhamnosum</name>
    <dbReference type="NCBI Taxonomy" id="173361"/>
    <lineage>
        <taxon>Bacteria</taxon>
        <taxon>Bacillati</taxon>
        <taxon>Actinomycetota</taxon>
        <taxon>Actinomycetes</taxon>
        <taxon>Micrococcales</taxon>
        <taxon>Dermabacteraceae</taxon>
        <taxon>Brachybacterium</taxon>
    </lineage>
</organism>
<gene>
    <name evidence="1" type="ORF">ACFSDA_03905</name>
</gene>
<evidence type="ECO:0000313" key="2">
    <source>
        <dbReference type="Proteomes" id="UP001597280"/>
    </source>
</evidence>
<dbReference type="RefSeq" id="WP_343903613.1">
    <property type="nucleotide sequence ID" value="NZ_BAAAIS010000002.1"/>
</dbReference>
<evidence type="ECO:0000313" key="1">
    <source>
        <dbReference type="EMBL" id="MFD1834214.1"/>
    </source>
</evidence>
<sequence>MTAPVPSHLSWPAPAAVLPIRDLRPIVDRLSSIATSHAQDVTLLPGLATGEEEVAADPPPALEQIVDEIGGIEAGGSRVLDLLVEERVDVGPYTLLGEHTTYYPLYEGEDVAVVLTLDDAGTPGAVHGIGEDLALTLAAEDLAGWMTQVADALEAALAQLDARVVELHGEDAAGKDTLRAEVLGELLEQHLLADVLGLGAEDDPEREAALAARELPIVAAAGAGAGPLPTLPEGATAVADLRGAPLGARVAVIDAELPGDPLDWHVAWRAGGRVLAVVPD</sequence>
<reference evidence="2" key="1">
    <citation type="journal article" date="2019" name="Int. J. Syst. Evol. Microbiol.">
        <title>The Global Catalogue of Microorganisms (GCM) 10K type strain sequencing project: providing services to taxonomists for standard genome sequencing and annotation.</title>
        <authorList>
            <consortium name="The Broad Institute Genomics Platform"/>
            <consortium name="The Broad Institute Genome Sequencing Center for Infectious Disease"/>
            <person name="Wu L."/>
            <person name="Ma J."/>
        </authorList>
    </citation>
    <scope>NUCLEOTIDE SEQUENCE [LARGE SCALE GENOMIC DNA]</scope>
    <source>
        <strain evidence="2">JCM 11650</strain>
    </source>
</reference>